<protein>
    <submittedName>
        <fullName evidence="2">Uncharacterized protein</fullName>
    </submittedName>
</protein>
<dbReference type="AlphaFoldDB" id="A0AAD9SPP9"/>
<comment type="caution">
    <text evidence="2">The sequence shown here is derived from an EMBL/GenBank/DDBJ whole genome shotgun (WGS) entry which is preliminary data.</text>
</comment>
<dbReference type="Proteomes" id="UP001265746">
    <property type="component" value="Unassembled WGS sequence"/>
</dbReference>
<proteinExistence type="predicted"/>
<sequence length="106" mass="11195">MEGCAEWRNNLVPRGLASACTVPHLRPDLSGCLGLLVWRRTGFHADAKIAEGQEGSPQALARALPRAYGRQRPLKVGPSCSLTTSSSPSSPSNATLTRGGPSRRTA</sequence>
<name>A0AAD9SPP9_PHOAM</name>
<feature type="region of interest" description="Disordered" evidence="1">
    <location>
        <begin position="67"/>
        <end position="106"/>
    </location>
</feature>
<keyword evidence="3" id="KW-1185">Reference proteome</keyword>
<evidence type="ECO:0000256" key="1">
    <source>
        <dbReference type="SAM" id="MobiDB-lite"/>
    </source>
</evidence>
<evidence type="ECO:0000313" key="2">
    <source>
        <dbReference type="EMBL" id="KAK2613372.1"/>
    </source>
</evidence>
<feature type="compositionally biased region" description="Low complexity" evidence="1">
    <location>
        <begin position="78"/>
        <end position="92"/>
    </location>
</feature>
<organism evidence="2 3">
    <name type="scientific">Phomopsis amygdali</name>
    <name type="common">Fusicoccum amygdali</name>
    <dbReference type="NCBI Taxonomy" id="1214568"/>
    <lineage>
        <taxon>Eukaryota</taxon>
        <taxon>Fungi</taxon>
        <taxon>Dikarya</taxon>
        <taxon>Ascomycota</taxon>
        <taxon>Pezizomycotina</taxon>
        <taxon>Sordariomycetes</taxon>
        <taxon>Sordariomycetidae</taxon>
        <taxon>Diaporthales</taxon>
        <taxon>Diaporthaceae</taxon>
        <taxon>Diaporthe</taxon>
    </lineage>
</organism>
<evidence type="ECO:0000313" key="3">
    <source>
        <dbReference type="Proteomes" id="UP001265746"/>
    </source>
</evidence>
<accession>A0AAD9SPP9</accession>
<dbReference type="EMBL" id="JAUJFL010000001">
    <property type="protein sequence ID" value="KAK2613372.1"/>
    <property type="molecule type" value="Genomic_DNA"/>
</dbReference>
<reference evidence="2" key="1">
    <citation type="submission" date="2023-06" db="EMBL/GenBank/DDBJ databases">
        <authorList>
            <person name="Noh H."/>
        </authorList>
    </citation>
    <scope>NUCLEOTIDE SEQUENCE</scope>
    <source>
        <strain evidence="2">DUCC20226</strain>
    </source>
</reference>
<gene>
    <name evidence="2" type="ORF">N8I77_000290</name>
</gene>